<organism evidence="2 3">
    <name type="scientific">Actinophytocola oryzae</name>
    <dbReference type="NCBI Taxonomy" id="502181"/>
    <lineage>
        <taxon>Bacteria</taxon>
        <taxon>Bacillati</taxon>
        <taxon>Actinomycetota</taxon>
        <taxon>Actinomycetes</taxon>
        <taxon>Pseudonocardiales</taxon>
        <taxon>Pseudonocardiaceae</taxon>
    </lineage>
</organism>
<reference evidence="2 3" key="1">
    <citation type="submission" date="2019-03" db="EMBL/GenBank/DDBJ databases">
        <title>Genomic Encyclopedia of Archaeal and Bacterial Type Strains, Phase II (KMG-II): from individual species to whole genera.</title>
        <authorList>
            <person name="Goeker M."/>
        </authorList>
    </citation>
    <scope>NUCLEOTIDE SEQUENCE [LARGE SCALE GENOMIC DNA]</scope>
    <source>
        <strain evidence="2 3">DSM 45499</strain>
    </source>
</reference>
<dbReference type="Pfam" id="PF00550">
    <property type="entry name" value="PP-binding"/>
    <property type="match status" value="1"/>
</dbReference>
<dbReference type="RefSeq" id="WP_133908937.1">
    <property type="nucleotide sequence ID" value="NZ_SOCP01000027.1"/>
</dbReference>
<evidence type="ECO:0000259" key="1">
    <source>
        <dbReference type="Pfam" id="PF00550"/>
    </source>
</evidence>
<protein>
    <submittedName>
        <fullName evidence="2">Phosphopantetheine binding protein</fullName>
    </submittedName>
</protein>
<dbReference type="Proteomes" id="UP000294927">
    <property type="component" value="Unassembled WGS sequence"/>
</dbReference>
<comment type="caution">
    <text evidence="2">The sequence shown here is derived from an EMBL/GenBank/DDBJ whole genome shotgun (WGS) entry which is preliminary data.</text>
</comment>
<keyword evidence="3" id="KW-1185">Reference proteome</keyword>
<evidence type="ECO:0000313" key="3">
    <source>
        <dbReference type="Proteomes" id="UP000294927"/>
    </source>
</evidence>
<dbReference type="InterPro" id="IPR036736">
    <property type="entry name" value="ACP-like_sf"/>
</dbReference>
<dbReference type="SUPFAM" id="SSF47336">
    <property type="entry name" value="ACP-like"/>
    <property type="match status" value="1"/>
</dbReference>
<accession>A0A4R7UST1</accession>
<name>A0A4R7UST1_9PSEU</name>
<dbReference type="EMBL" id="SOCP01000027">
    <property type="protein sequence ID" value="TDV38605.1"/>
    <property type="molecule type" value="Genomic_DNA"/>
</dbReference>
<evidence type="ECO:0000313" key="2">
    <source>
        <dbReference type="EMBL" id="TDV38605.1"/>
    </source>
</evidence>
<dbReference type="AlphaFoldDB" id="A0A4R7UST1"/>
<dbReference type="OrthoDB" id="3537906at2"/>
<feature type="domain" description="Carrier" evidence="1">
    <location>
        <begin position="17"/>
        <end position="68"/>
    </location>
</feature>
<sequence length="78" mass="8886">MDAITIDNVRQALVPVPDELRGDMEFDEQGYDSLSRISAFAKLERELDIKIPDIEFEGLTVPDRLVTRVNELLRARLG</sequence>
<gene>
    <name evidence="2" type="ORF">CLV71_12748</name>
</gene>
<dbReference type="InterPro" id="IPR009081">
    <property type="entry name" value="PP-bd_ACP"/>
</dbReference>
<dbReference type="Gene3D" id="1.10.1200.10">
    <property type="entry name" value="ACP-like"/>
    <property type="match status" value="1"/>
</dbReference>
<proteinExistence type="predicted"/>